<dbReference type="Gene3D" id="3.30.160.20">
    <property type="match status" value="1"/>
</dbReference>
<dbReference type="PANTHER" id="PTHR11207:SF0">
    <property type="entry name" value="RIBONUCLEASE 3"/>
    <property type="match status" value="1"/>
</dbReference>
<dbReference type="PROSITE" id="PS50137">
    <property type="entry name" value="DS_RBD"/>
    <property type="match status" value="1"/>
</dbReference>
<dbReference type="InterPro" id="IPR036389">
    <property type="entry name" value="RNase_III_sf"/>
</dbReference>
<dbReference type="PROSITE" id="PS50142">
    <property type="entry name" value="RNASE_3_2"/>
    <property type="match status" value="1"/>
</dbReference>
<dbReference type="SMART" id="SM00535">
    <property type="entry name" value="RIBOc"/>
    <property type="match status" value="1"/>
</dbReference>
<gene>
    <name evidence="8 11" type="primary">rnc</name>
    <name evidence="11" type="ORF">ACFOEX_02390</name>
</gene>
<reference evidence="12" key="1">
    <citation type="journal article" date="2019" name="Int. J. Syst. Evol. Microbiol.">
        <title>The Global Catalogue of Microorganisms (GCM) 10K type strain sequencing project: providing services to taxonomists for standard genome sequencing and annotation.</title>
        <authorList>
            <consortium name="The Broad Institute Genomics Platform"/>
            <consortium name="The Broad Institute Genome Sequencing Center for Infectious Disease"/>
            <person name="Wu L."/>
            <person name="Ma J."/>
        </authorList>
    </citation>
    <scope>NUCLEOTIDE SEQUENCE [LARGE SCALE GENOMIC DNA]</scope>
    <source>
        <strain evidence="12">CCM 7941</strain>
    </source>
</reference>
<dbReference type="EC" id="3.1.26.3" evidence="8"/>
<dbReference type="SMART" id="SM00358">
    <property type="entry name" value="DSRM"/>
    <property type="match status" value="1"/>
</dbReference>
<dbReference type="Proteomes" id="UP001595536">
    <property type="component" value="Unassembled WGS sequence"/>
</dbReference>
<dbReference type="EMBL" id="JBHRUV010000013">
    <property type="protein sequence ID" value="MFC3265209.1"/>
    <property type="molecule type" value="Genomic_DNA"/>
</dbReference>
<keyword evidence="8" id="KW-0963">Cytoplasm</keyword>
<feature type="binding site" evidence="8">
    <location>
        <position position="46"/>
    </location>
    <ligand>
        <name>Mg(2+)</name>
        <dbReference type="ChEBI" id="CHEBI:18420"/>
    </ligand>
</feature>
<feature type="binding site" evidence="8">
    <location>
        <position position="122"/>
    </location>
    <ligand>
        <name>Mg(2+)</name>
        <dbReference type="ChEBI" id="CHEBI:18420"/>
    </ligand>
</feature>
<dbReference type="RefSeq" id="WP_376830017.1">
    <property type="nucleotide sequence ID" value="NZ_JBHLWR010000006.1"/>
</dbReference>
<dbReference type="PROSITE" id="PS00517">
    <property type="entry name" value="RNASE_3_1"/>
    <property type="match status" value="1"/>
</dbReference>
<evidence type="ECO:0000256" key="1">
    <source>
        <dbReference type="ARBA" id="ARBA00000109"/>
    </source>
</evidence>
<feature type="domain" description="DRBM" evidence="9">
    <location>
        <begin position="158"/>
        <end position="227"/>
    </location>
</feature>
<evidence type="ECO:0000256" key="4">
    <source>
        <dbReference type="ARBA" id="ARBA00022722"/>
    </source>
</evidence>
<dbReference type="GO" id="GO:0004525">
    <property type="term" value="F:ribonuclease III activity"/>
    <property type="evidence" value="ECO:0007669"/>
    <property type="project" value="UniProtKB-EC"/>
</dbReference>
<organism evidence="11 12">
    <name type="scientific">Camelimonas abortus</name>
    <dbReference type="NCBI Taxonomy" id="1017184"/>
    <lineage>
        <taxon>Bacteria</taxon>
        <taxon>Pseudomonadati</taxon>
        <taxon>Pseudomonadota</taxon>
        <taxon>Alphaproteobacteria</taxon>
        <taxon>Hyphomicrobiales</taxon>
        <taxon>Chelatococcaceae</taxon>
        <taxon>Camelimonas</taxon>
    </lineage>
</organism>
<evidence type="ECO:0000256" key="6">
    <source>
        <dbReference type="ARBA" id="ARBA00022801"/>
    </source>
</evidence>
<evidence type="ECO:0000256" key="3">
    <source>
        <dbReference type="ARBA" id="ARBA00022664"/>
    </source>
</evidence>
<proteinExistence type="inferred from homology"/>
<dbReference type="CDD" id="cd00593">
    <property type="entry name" value="RIBOc"/>
    <property type="match status" value="1"/>
</dbReference>
<dbReference type="InterPro" id="IPR014720">
    <property type="entry name" value="dsRBD_dom"/>
</dbReference>
<keyword evidence="8" id="KW-0460">Magnesium</keyword>
<evidence type="ECO:0000313" key="11">
    <source>
        <dbReference type="EMBL" id="MFC3265209.1"/>
    </source>
</evidence>
<protein>
    <recommendedName>
        <fullName evidence="8">Ribonuclease 3</fullName>
        <ecNumber evidence="8">3.1.26.3</ecNumber>
    </recommendedName>
    <alternativeName>
        <fullName evidence="8">Ribonuclease III</fullName>
        <shortName evidence="8">RNase III</shortName>
    </alternativeName>
</protein>
<comment type="catalytic activity">
    <reaction evidence="1 8">
        <text>Endonucleolytic cleavage to 5'-phosphomonoester.</text>
        <dbReference type="EC" id="3.1.26.3"/>
    </reaction>
</comment>
<keyword evidence="8" id="KW-0698">rRNA processing</keyword>
<evidence type="ECO:0000256" key="7">
    <source>
        <dbReference type="ARBA" id="ARBA00022884"/>
    </source>
</evidence>
<keyword evidence="8" id="KW-0699">rRNA-binding</keyword>
<comment type="similarity">
    <text evidence="2">Belongs to the ribonuclease III family.</text>
</comment>
<feature type="binding site" evidence="8">
    <location>
        <position position="119"/>
    </location>
    <ligand>
        <name>Mg(2+)</name>
        <dbReference type="ChEBI" id="CHEBI:18420"/>
    </ligand>
</feature>
<dbReference type="InterPro" id="IPR011907">
    <property type="entry name" value="RNase_III"/>
</dbReference>
<dbReference type="HAMAP" id="MF_00104">
    <property type="entry name" value="RNase_III"/>
    <property type="match status" value="1"/>
</dbReference>
<feature type="active site" evidence="8">
    <location>
        <position position="50"/>
    </location>
</feature>
<feature type="domain" description="RNase III" evidence="10">
    <location>
        <begin position="8"/>
        <end position="133"/>
    </location>
</feature>
<dbReference type="Pfam" id="PF00035">
    <property type="entry name" value="dsrm"/>
    <property type="match status" value="1"/>
</dbReference>
<dbReference type="SUPFAM" id="SSF69065">
    <property type="entry name" value="RNase III domain-like"/>
    <property type="match status" value="1"/>
</dbReference>
<feature type="active site" evidence="8">
    <location>
        <position position="122"/>
    </location>
</feature>
<dbReference type="PANTHER" id="PTHR11207">
    <property type="entry name" value="RIBONUCLEASE III"/>
    <property type="match status" value="1"/>
</dbReference>
<evidence type="ECO:0000313" key="12">
    <source>
        <dbReference type="Proteomes" id="UP001595536"/>
    </source>
</evidence>
<dbReference type="Gene3D" id="1.10.1520.10">
    <property type="entry name" value="Ribonuclease III domain"/>
    <property type="match status" value="1"/>
</dbReference>
<dbReference type="CDD" id="cd10845">
    <property type="entry name" value="DSRM_RNAse_III_family"/>
    <property type="match status" value="1"/>
</dbReference>
<evidence type="ECO:0000259" key="9">
    <source>
        <dbReference type="PROSITE" id="PS50137"/>
    </source>
</evidence>
<evidence type="ECO:0000259" key="10">
    <source>
        <dbReference type="PROSITE" id="PS50142"/>
    </source>
</evidence>
<keyword evidence="12" id="KW-1185">Reference proteome</keyword>
<keyword evidence="7 8" id="KW-0694">RNA-binding</keyword>
<dbReference type="SUPFAM" id="SSF54768">
    <property type="entry name" value="dsRNA-binding domain-like"/>
    <property type="match status" value="1"/>
</dbReference>
<evidence type="ECO:0000256" key="5">
    <source>
        <dbReference type="ARBA" id="ARBA00022759"/>
    </source>
</evidence>
<comment type="subcellular location">
    <subcellularLocation>
        <location evidence="8">Cytoplasm</location>
    </subcellularLocation>
</comment>
<comment type="subunit">
    <text evidence="8">Homodimer.</text>
</comment>
<dbReference type="InterPro" id="IPR000999">
    <property type="entry name" value="RNase_III_dom"/>
</dbReference>
<comment type="caution">
    <text evidence="11">The sequence shown here is derived from an EMBL/GenBank/DDBJ whole genome shotgun (WGS) entry which is preliminary data.</text>
</comment>
<dbReference type="Pfam" id="PF14622">
    <property type="entry name" value="Ribonucleas_3_3"/>
    <property type="match status" value="1"/>
</dbReference>
<name>A0ABV7LBN8_9HYPH</name>
<keyword evidence="6 8" id="KW-0378">Hydrolase</keyword>
<keyword evidence="5 8" id="KW-0255">Endonuclease</keyword>
<keyword evidence="4 8" id="KW-0540">Nuclease</keyword>
<keyword evidence="3 8" id="KW-0507">mRNA processing</keyword>
<dbReference type="NCBIfam" id="TIGR02191">
    <property type="entry name" value="RNaseIII"/>
    <property type="match status" value="1"/>
</dbReference>
<keyword evidence="8" id="KW-0819">tRNA processing</keyword>
<comment type="function">
    <text evidence="8">Digests double-stranded RNA. Involved in the processing of primary rRNA transcript to yield the immediate precursors to the large and small rRNAs (23S and 16S). Processes some mRNAs, and tRNAs when they are encoded in the rRNA operon. Processes pre-crRNA and tracrRNA of type II CRISPR loci if present in the organism.</text>
</comment>
<evidence type="ECO:0000256" key="8">
    <source>
        <dbReference type="HAMAP-Rule" id="MF_00104"/>
    </source>
</evidence>
<accession>A0ABV7LBN8</accession>
<keyword evidence="8" id="KW-0479">Metal-binding</keyword>
<comment type="cofactor">
    <cofactor evidence="8">
        <name>Mg(2+)</name>
        <dbReference type="ChEBI" id="CHEBI:18420"/>
    </cofactor>
</comment>
<sequence length="229" mass="24608">MASRRPPLDRLEAAVGHRFANRRLLEQALTHVSGADDRIGSYQRLEFLGDRVLGLIVAGMLFETFPGAEEGELSRRLAELVRRETCAEVAKAWDVAPHLRLAAGGAFPRARQNVSVLADVCEAIVGAVYLDGGHDAAAAVVRAAFGPLMHAPRRSLRDAKTTLQEWAHARGLPNPGYELVETTGPDHAPVFTISTLVQGYPPCLGKGPSKRAAEQDAASQFLAREGVTA</sequence>
<evidence type="ECO:0000256" key="2">
    <source>
        <dbReference type="ARBA" id="ARBA00010183"/>
    </source>
</evidence>